<accession>A0ABP6SKS8</accession>
<name>A0ABP6SKS8_9ACTN</name>
<dbReference type="Gene3D" id="2.40.110.10">
    <property type="entry name" value="Butyryl-CoA Dehydrogenase, subunit A, domain 2"/>
    <property type="match status" value="1"/>
</dbReference>
<dbReference type="InterPro" id="IPR036250">
    <property type="entry name" value="AcylCo_DH-like_C"/>
</dbReference>
<dbReference type="EMBL" id="BAAAYL010000001">
    <property type="protein sequence ID" value="GAA3379441.1"/>
    <property type="molecule type" value="Genomic_DNA"/>
</dbReference>
<keyword evidence="1" id="KW-0560">Oxidoreductase</keyword>
<evidence type="ECO:0000313" key="3">
    <source>
        <dbReference type="EMBL" id="GAA3379441.1"/>
    </source>
</evidence>
<dbReference type="Pfam" id="PF08028">
    <property type="entry name" value="Acyl-CoA_dh_2"/>
    <property type="match status" value="1"/>
</dbReference>
<proteinExistence type="predicted"/>
<dbReference type="SUPFAM" id="SSF47203">
    <property type="entry name" value="Acyl-CoA dehydrogenase C-terminal domain-like"/>
    <property type="match status" value="1"/>
</dbReference>
<dbReference type="SUPFAM" id="SSF56645">
    <property type="entry name" value="Acyl-CoA dehydrogenase NM domain-like"/>
    <property type="match status" value="1"/>
</dbReference>
<reference evidence="4" key="1">
    <citation type="journal article" date="2019" name="Int. J. Syst. Evol. Microbiol.">
        <title>The Global Catalogue of Microorganisms (GCM) 10K type strain sequencing project: providing services to taxonomists for standard genome sequencing and annotation.</title>
        <authorList>
            <consortium name="The Broad Institute Genomics Platform"/>
            <consortium name="The Broad Institute Genome Sequencing Center for Infectious Disease"/>
            <person name="Wu L."/>
            <person name="Ma J."/>
        </authorList>
    </citation>
    <scope>NUCLEOTIDE SEQUENCE [LARGE SCALE GENOMIC DNA]</scope>
    <source>
        <strain evidence="4">JCM 9651</strain>
    </source>
</reference>
<dbReference type="InterPro" id="IPR046373">
    <property type="entry name" value="Acyl-CoA_Oxase/DH_mid-dom_sf"/>
</dbReference>
<keyword evidence="3" id="KW-0503">Monooxygenase</keyword>
<dbReference type="GO" id="GO:0004497">
    <property type="term" value="F:monooxygenase activity"/>
    <property type="evidence" value="ECO:0007669"/>
    <property type="project" value="UniProtKB-KW"/>
</dbReference>
<organism evidence="3 4">
    <name type="scientific">Streptomyces sannanensis</name>
    <dbReference type="NCBI Taxonomy" id="285536"/>
    <lineage>
        <taxon>Bacteria</taxon>
        <taxon>Bacillati</taxon>
        <taxon>Actinomycetota</taxon>
        <taxon>Actinomycetes</taxon>
        <taxon>Kitasatosporales</taxon>
        <taxon>Streptomycetaceae</taxon>
        <taxon>Streptomyces</taxon>
    </lineage>
</organism>
<dbReference type="InterPro" id="IPR009100">
    <property type="entry name" value="AcylCoA_DH/oxidase_NM_dom_sf"/>
</dbReference>
<dbReference type="Gene3D" id="1.20.140.10">
    <property type="entry name" value="Butyryl-CoA Dehydrogenase, subunit A, domain 3"/>
    <property type="match status" value="1"/>
</dbReference>
<sequence length="308" mass="32908">MGGALGGMDDSLPEFCGLLKSLAELNGSVAWLIMVWSQGSLILPRLGTEGRGLLLRGPDVPLISATSAGCGVLTQKLGTFRVSGRWDYVSGICHAKWVLVHCEDGASGRTIGVALPADVLRIDRTWRVMGLEGTGSHTVVADGIVIRPEQVYALDEFADSSILTRHHHLPQRMAFALHIAAVCLGLASGAMNDLGSVRNPHADHLGSLAAQLMMAESAFERTCDKVWFGEGENDWRETEVAGLARAICQTALSVTQGVFSLAGSRANFTASPVQRRLRDVLAASSHANVDARRFATLGEALIRRRGVT</sequence>
<protein>
    <submittedName>
        <fullName evidence="3">Flavin-dependent monooxygenase</fullName>
    </submittedName>
</protein>
<evidence type="ECO:0000259" key="2">
    <source>
        <dbReference type="Pfam" id="PF08028"/>
    </source>
</evidence>
<comment type="caution">
    <text evidence="3">The sequence shown here is derived from an EMBL/GenBank/DDBJ whole genome shotgun (WGS) entry which is preliminary data.</text>
</comment>
<feature type="domain" description="Acyl-CoA dehydrogenase C-terminal" evidence="2">
    <location>
        <begin position="205"/>
        <end position="290"/>
    </location>
</feature>
<keyword evidence="4" id="KW-1185">Reference proteome</keyword>
<gene>
    <name evidence="3" type="ORF">GCM10020367_62980</name>
</gene>
<evidence type="ECO:0000313" key="4">
    <source>
        <dbReference type="Proteomes" id="UP001499990"/>
    </source>
</evidence>
<dbReference type="Proteomes" id="UP001499990">
    <property type="component" value="Unassembled WGS sequence"/>
</dbReference>
<dbReference type="InterPro" id="IPR013107">
    <property type="entry name" value="Acyl-CoA_DH_C"/>
</dbReference>
<evidence type="ECO:0000256" key="1">
    <source>
        <dbReference type="ARBA" id="ARBA00023002"/>
    </source>
</evidence>